<evidence type="ECO:0000256" key="2">
    <source>
        <dbReference type="SAM" id="Phobius"/>
    </source>
</evidence>
<name>A0AAD8WPN8_LOLMU</name>
<keyword evidence="1" id="KW-0863">Zinc-finger</keyword>
<dbReference type="AlphaFoldDB" id="A0AAD8WPN8"/>
<dbReference type="GO" id="GO:0016567">
    <property type="term" value="P:protein ubiquitination"/>
    <property type="evidence" value="ECO:0007669"/>
    <property type="project" value="TreeGrafter"/>
</dbReference>
<accession>A0AAD8WPN8</accession>
<dbReference type="PANTHER" id="PTHR45676">
    <property type="entry name" value="RING-H2 FINGER PROTEIN ATL51-RELATED"/>
    <property type="match status" value="1"/>
</dbReference>
<keyword evidence="2" id="KW-0472">Membrane</keyword>
<dbReference type="SMART" id="SM00184">
    <property type="entry name" value="RING"/>
    <property type="match status" value="1"/>
</dbReference>
<feature type="transmembrane region" description="Helical" evidence="2">
    <location>
        <begin position="6"/>
        <end position="30"/>
    </location>
</feature>
<dbReference type="Gene3D" id="3.30.40.10">
    <property type="entry name" value="Zinc/RING finger domain, C3HC4 (zinc finger)"/>
    <property type="match status" value="1"/>
</dbReference>
<evidence type="ECO:0000313" key="5">
    <source>
        <dbReference type="Proteomes" id="UP001231189"/>
    </source>
</evidence>
<evidence type="ECO:0000313" key="4">
    <source>
        <dbReference type="EMBL" id="KAK1667495.1"/>
    </source>
</evidence>
<comment type="caution">
    <text evidence="4">The sequence shown here is derived from an EMBL/GenBank/DDBJ whole genome shotgun (WGS) entry which is preliminary data.</text>
</comment>
<keyword evidence="2" id="KW-0812">Transmembrane</keyword>
<dbReference type="Proteomes" id="UP001231189">
    <property type="component" value="Unassembled WGS sequence"/>
</dbReference>
<reference evidence="4" key="1">
    <citation type="submission" date="2023-07" db="EMBL/GenBank/DDBJ databases">
        <title>A chromosome-level genome assembly of Lolium multiflorum.</title>
        <authorList>
            <person name="Chen Y."/>
            <person name="Copetti D."/>
            <person name="Kolliker R."/>
            <person name="Studer B."/>
        </authorList>
    </citation>
    <scope>NUCLEOTIDE SEQUENCE</scope>
    <source>
        <strain evidence="4">02402/16</strain>
        <tissue evidence="4">Leaf</tissue>
    </source>
</reference>
<keyword evidence="2" id="KW-1133">Transmembrane helix</keyword>
<protein>
    <recommendedName>
        <fullName evidence="3">RING-type domain-containing protein</fullName>
    </recommendedName>
</protein>
<sequence>MAEFAGLSVLWIILAVVALIAVVAVIVWAVRCAIVRRRAEASHAKEGLLNKEALCAICKGLLAGDEKCRRLRVCGHIYHAECVDPWLRRKTICPLCRAKVEVSRTDIVDAMV</sequence>
<dbReference type="InterPro" id="IPR013083">
    <property type="entry name" value="Znf_RING/FYVE/PHD"/>
</dbReference>
<dbReference type="InterPro" id="IPR001841">
    <property type="entry name" value="Znf_RING"/>
</dbReference>
<feature type="domain" description="RING-type" evidence="3">
    <location>
        <begin position="55"/>
        <end position="97"/>
    </location>
</feature>
<dbReference type="PROSITE" id="PS50089">
    <property type="entry name" value="ZF_RING_2"/>
    <property type="match status" value="1"/>
</dbReference>
<keyword evidence="1" id="KW-0479">Metal-binding</keyword>
<dbReference type="SUPFAM" id="SSF57850">
    <property type="entry name" value="RING/U-box"/>
    <property type="match status" value="1"/>
</dbReference>
<gene>
    <name evidence="4" type="ORF">QYE76_055654</name>
</gene>
<evidence type="ECO:0000259" key="3">
    <source>
        <dbReference type="PROSITE" id="PS50089"/>
    </source>
</evidence>
<dbReference type="GO" id="GO:0008270">
    <property type="term" value="F:zinc ion binding"/>
    <property type="evidence" value="ECO:0007669"/>
    <property type="project" value="UniProtKB-KW"/>
</dbReference>
<keyword evidence="5" id="KW-1185">Reference proteome</keyword>
<organism evidence="4 5">
    <name type="scientific">Lolium multiflorum</name>
    <name type="common">Italian ryegrass</name>
    <name type="synonym">Lolium perenne subsp. multiflorum</name>
    <dbReference type="NCBI Taxonomy" id="4521"/>
    <lineage>
        <taxon>Eukaryota</taxon>
        <taxon>Viridiplantae</taxon>
        <taxon>Streptophyta</taxon>
        <taxon>Embryophyta</taxon>
        <taxon>Tracheophyta</taxon>
        <taxon>Spermatophyta</taxon>
        <taxon>Magnoliopsida</taxon>
        <taxon>Liliopsida</taxon>
        <taxon>Poales</taxon>
        <taxon>Poaceae</taxon>
        <taxon>BOP clade</taxon>
        <taxon>Pooideae</taxon>
        <taxon>Poodae</taxon>
        <taxon>Poeae</taxon>
        <taxon>Poeae Chloroplast Group 2 (Poeae type)</taxon>
        <taxon>Loliodinae</taxon>
        <taxon>Loliinae</taxon>
        <taxon>Lolium</taxon>
    </lineage>
</organism>
<keyword evidence="1" id="KW-0862">Zinc</keyword>
<dbReference type="PANTHER" id="PTHR45676:SF122">
    <property type="entry name" value="OS01G0823800 PROTEIN"/>
    <property type="match status" value="1"/>
</dbReference>
<dbReference type="EMBL" id="JAUUTY010000003">
    <property type="protein sequence ID" value="KAK1667495.1"/>
    <property type="molecule type" value="Genomic_DNA"/>
</dbReference>
<dbReference type="Pfam" id="PF13639">
    <property type="entry name" value="zf-RING_2"/>
    <property type="match status" value="1"/>
</dbReference>
<proteinExistence type="predicted"/>
<evidence type="ECO:0000256" key="1">
    <source>
        <dbReference type="PROSITE-ProRule" id="PRU00175"/>
    </source>
</evidence>